<feature type="transmembrane region" description="Helical" evidence="10">
    <location>
        <begin position="98"/>
        <end position="119"/>
    </location>
</feature>
<comment type="caution">
    <text evidence="12">The sequence shown here is derived from an EMBL/GenBank/DDBJ whole genome shotgun (WGS) entry which is preliminary data.</text>
</comment>
<sequence>MVTIFRTKRLHTNTNIFILSVALLDCFMAVSDFVQGIIYSTAVKINIHNTNVMDAILFGTGYSAITLSCTHMAIIAIDRYVNIAHPFYYILNITKRRVIVLLLIAWMFGLVYCSVPIILYRDGKYHAKCISVHPPFEYFITNVLLNIIDYVIIFICYFKISCLAFQHKKAANARRLQTENPTNVFKLRNNRAAAMKSVKFFVLLFGTFFVFTCPQMLTQGMVFLSCSIPENVVFFMGNLYDVHSAMNWVIYFHFNKGFSDGFKRLLSDMSTFGRKPCGGCDRRNN</sequence>
<reference evidence="12" key="1">
    <citation type="submission" date="2021-04" db="EMBL/GenBank/DDBJ databases">
        <authorList>
            <consortium name="Molecular Ecology Group"/>
        </authorList>
    </citation>
    <scope>NUCLEOTIDE SEQUENCE</scope>
</reference>
<dbReference type="Proteomes" id="UP000678393">
    <property type="component" value="Unassembled WGS sequence"/>
</dbReference>
<dbReference type="GO" id="GO:0005886">
    <property type="term" value="C:plasma membrane"/>
    <property type="evidence" value="ECO:0007669"/>
    <property type="project" value="UniProtKB-SubCell"/>
</dbReference>
<dbReference type="CDD" id="cd00637">
    <property type="entry name" value="7tm_classA_rhodopsin-like"/>
    <property type="match status" value="1"/>
</dbReference>
<feature type="transmembrane region" description="Helical" evidence="10">
    <location>
        <begin position="16"/>
        <end position="43"/>
    </location>
</feature>
<evidence type="ECO:0000313" key="13">
    <source>
        <dbReference type="Proteomes" id="UP000678393"/>
    </source>
</evidence>
<keyword evidence="4 10" id="KW-1133">Transmembrane helix</keyword>
<evidence type="ECO:0000256" key="7">
    <source>
        <dbReference type="ARBA" id="ARBA00023170"/>
    </source>
</evidence>
<dbReference type="GO" id="GO:0004930">
    <property type="term" value="F:G protein-coupled receptor activity"/>
    <property type="evidence" value="ECO:0007669"/>
    <property type="project" value="UniProtKB-KW"/>
</dbReference>
<dbReference type="SUPFAM" id="SSF81321">
    <property type="entry name" value="Family A G protein-coupled receptor-like"/>
    <property type="match status" value="1"/>
</dbReference>
<dbReference type="InterPro" id="IPR017452">
    <property type="entry name" value="GPCR_Rhodpsn_7TM"/>
</dbReference>
<feature type="transmembrane region" description="Helical" evidence="10">
    <location>
        <begin position="232"/>
        <end position="254"/>
    </location>
</feature>
<dbReference type="Pfam" id="PF00001">
    <property type="entry name" value="7tm_1"/>
    <property type="match status" value="1"/>
</dbReference>
<keyword evidence="13" id="KW-1185">Reference proteome</keyword>
<evidence type="ECO:0000259" key="11">
    <source>
        <dbReference type="PROSITE" id="PS50262"/>
    </source>
</evidence>
<dbReference type="AlphaFoldDB" id="A0A8S4A5F0"/>
<dbReference type="OrthoDB" id="6123079at2759"/>
<evidence type="ECO:0000256" key="3">
    <source>
        <dbReference type="ARBA" id="ARBA00022692"/>
    </source>
</evidence>
<comment type="similarity">
    <text evidence="9">Belongs to the G-protein coupled receptor 1 family.</text>
</comment>
<dbReference type="PROSITE" id="PS50262">
    <property type="entry name" value="G_PROTEIN_RECEP_F1_2"/>
    <property type="match status" value="1"/>
</dbReference>
<dbReference type="EMBL" id="CAJHNH020008455">
    <property type="protein sequence ID" value="CAG5135770.1"/>
    <property type="molecule type" value="Genomic_DNA"/>
</dbReference>
<dbReference type="PANTHER" id="PTHR24249:SF372">
    <property type="entry name" value="G-PROTEIN COUPLED RECEPTORS FAMILY 1 PROFILE DOMAIN-CONTAINING PROTEIN"/>
    <property type="match status" value="1"/>
</dbReference>
<feature type="transmembrane region" description="Helical" evidence="10">
    <location>
        <begin position="198"/>
        <end position="217"/>
    </location>
</feature>
<feature type="transmembrane region" description="Helical" evidence="10">
    <location>
        <begin position="55"/>
        <end position="77"/>
    </location>
</feature>
<evidence type="ECO:0000256" key="8">
    <source>
        <dbReference type="ARBA" id="ARBA00023224"/>
    </source>
</evidence>
<dbReference type="PROSITE" id="PS00237">
    <property type="entry name" value="G_PROTEIN_RECEP_F1_1"/>
    <property type="match status" value="1"/>
</dbReference>
<evidence type="ECO:0000256" key="6">
    <source>
        <dbReference type="ARBA" id="ARBA00023136"/>
    </source>
</evidence>
<keyword evidence="6 10" id="KW-0472">Membrane</keyword>
<dbReference type="InterPro" id="IPR000276">
    <property type="entry name" value="GPCR_Rhodpsn"/>
</dbReference>
<keyword evidence="7 9" id="KW-0675">Receptor</keyword>
<keyword evidence="8 9" id="KW-0807">Transducer</keyword>
<dbReference type="PANTHER" id="PTHR24249">
    <property type="entry name" value="HISTAMINE RECEPTOR-RELATED G-PROTEIN COUPLED RECEPTOR"/>
    <property type="match status" value="1"/>
</dbReference>
<organism evidence="12 13">
    <name type="scientific">Candidula unifasciata</name>
    <dbReference type="NCBI Taxonomy" id="100452"/>
    <lineage>
        <taxon>Eukaryota</taxon>
        <taxon>Metazoa</taxon>
        <taxon>Spiralia</taxon>
        <taxon>Lophotrochozoa</taxon>
        <taxon>Mollusca</taxon>
        <taxon>Gastropoda</taxon>
        <taxon>Heterobranchia</taxon>
        <taxon>Euthyneura</taxon>
        <taxon>Panpulmonata</taxon>
        <taxon>Eupulmonata</taxon>
        <taxon>Stylommatophora</taxon>
        <taxon>Helicina</taxon>
        <taxon>Helicoidea</taxon>
        <taxon>Geomitridae</taxon>
        <taxon>Candidula</taxon>
    </lineage>
</organism>
<feature type="transmembrane region" description="Helical" evidence="10">
    <location>
        <begin position="139"/>
        <end position="165"/>
    </location>
</feature>
<name>A0A8S4A5F0_9EUPU</name>
<evidence type="ECO:0000256" key="9">
    <source>
        <dbReference type="RuleBase" id="RU000688"/>
    </source>
</evidence>
<evidence type="ECO:0000313" key="12">
    <source>
        <dbReference type="EMBL" id="CAG5135770.1"/>
    </source>
</evidence>
<keyword evidence="2" id="KW-1003">Cell membrane</keyword>
<dbReference type="PRINTS" id="PR00237">
    <property type="entry name" value="GPCRRHODOPSN"/>
</dbReference>
<keyword evidence="3 9" id="KW-0812">Transmembrane</keyword>
<accession>A0A8S4A5F0</accession>
<dbReference type="InterPro" id="IPR050569">
    <property type="entry name" value="TAAR"/>
</dbReference>
<proteinExistence type="inferred from homology"/>
<dbReference type="Gene3D" id="1.20.1070.10">
    <property type="entry name" value="Rhodopsin 7-helix transmembrane proteins"/>
    <property type="match status" value="1"/>
</dbReference>
<keyword evidence="5 9" id="KW-0297">G-protein coupled receptor</keyword>
<gene>
    <name evidence="12" type="ORF">CUNI_LOCUS21328</name>
</gene>
<feature type="domain" description="G-protein coupled receptors family 1 profile" evidence="11">
    <location>
        <begin position="1"/>
        <end position="251"/>
    </location>
</feature>
<evidence type="ECO:0000256" key="1">
    <source>
        <dbReference type="ARBA" id="ARBA00004651"/>
    </source>
</evidence>
<evidence type="ECO:0000256" key="4">
    <source>
        <dbReference type="ARBA" id="ARBA00022989"/>
    </source>
</evidence>
<evidence type="ECO:0000256" key="2">
    <source>
        <dbReference type="ARBA" id="ARBA00022475"/>
    </source>
</evidence>
<evidence type="ECO:0000256" key="5">
    <source>
        <dbReference type="ARBA" id="ARBA00023040"/>
    </source>
</evidence>
<comment type="subcellular location">
    <subcellularLocation>
        <location evidence="1">Cell membrane</location>
        <topology evidence="1">Multi-pass membrane protein</topology>
    </subcellularLocation>
</comment>
<evidence type="ECO:0000256" key="10">
    <source>
        <dbReference type="SAM" id="Phobius"/>
    </source>
</evidence>
<protein>
    <recommendedName>
        <fullName evidence="11">G-protein coupled receptors family 1 profile domain-containing protein</fullName>
    </recommendedName>
</protein>